<evidence type="ECO:0000313" key="3">
    <source>
        <dbReference type="Proteomes" id="UP000243975"/>
    </source>
</evidence>
<name>A0A103YD52_CYNCS</name>
<feature type="chain" id="PRO_5013017652" evidence="1">
    <location>
        <begin position="16"/>
        <end position="123"/>
    </location>
</feature>
<accession>A0A103YD52</accession>
<dbReference type="AlphaFoldDB" id="A0A103YD52"/>
<dbReference type="Gramene" id="KVI06909">
    <property type="protein sequence ID" value="KVI06909"/>
    <property type="gene ID" value="Ccrd_014734"/>
</dbReference>
<gene>
    <name evidence="2" type="ORF">Ccrd_014734</name>
</gene>
<reference evidence="2 3" key="1">
    <citation type="journal article" date="2016" name="Sci. Rep.">
        <title>The genome sequence of the outbreeding globe artichoke constructed de novo incorporating a phase-aware low-pass sequencing strategy of F1 progeny.</title>
        <authorList>
            <person name="Scaglione D."/>
            <person name="Reyes-Chin-Wo S."/>
            <person name="Acquadro A."/>
            <person name="Froenicke L."/>
            <person name="Portis E."/>
            <person name="Beitel C."/>
            <person name="Tirone M."/>
            <person name="Mauro R."/>
            <person name="Lo Monaco A."/>
            <person name="Mauromicale G."/>
            <person name="Faccioli P."/>
            <person name="Cattivelli L."/>
            <person name="Rieseberg L."/>
            <person name="Michelmore R."/>
            <person name="Lanteri S."/>
        </authorList>
    </citation>
    <scope>NUCLEOTIDE SEQUENCE [LARGE SCALE GENOMIC DNA]</scope>
    <source>
        <strain evidence="2">2C</strain>
    </source>
</reference>
<evidence type="ECO:0000256" key="1">
    <source>
        <dbReference type="SAM" id="SignalP"/>
    </source>
</evidence>
<keyword evidence="1" id="KW-0732">Signal</keyword>
<dbReference type="EMBL" id="LEKV01001543">
    <property type="protein sequence ID" value="KVI06909.1"/>
    <property type="molecule type" value="Genomic_DNA"/>
</dbReference>
<protein>
    <submittedName>
        <fullName evidence="2">Uncharacterized protein</fullName>
    </submittedName>
</protein>
<keyword evidence="3" id="KW-1185">Reference proteome</keyword>
<sequence>MGSRALLLLAPAFLADRILVNHFSISGFRQAFRPKEEMLRVGVRNYSVHSSLERPNVSRLAETARISLTPQEAEEFAPKIQQVMHKTMEDVTVFLQTSRGLGNFKMWIFKVLNQQYVQGFRGD</sequence>
<dbReference type="Proteomes" id="UP000243975">
    <property type="component" value="Unassembled WGS sequence"/>
</dbReference>
<evidence type="ECO:0000313" key="2">
    <source>
        <dbReference type="EMBL" id="KVI06909.1"/>
    </source>
</evidence>
<feature type="signal peptide" evidence="1">
    <location>
        <begin position="1"/>
        <end position="15"/>
    </location>
</feature>
<organism evidence="2 3">
    <name type="scientific">Cynara cardunculus var. scolymus</name>
    <name type="common">Globe artichoke</name>
    <name type="synonym">Cynara scolymus</name>
    <dbReference type="NCBI Taxonomy" id="59895"/>
    <lineage>
        <taxon>Eukaryota</taxon>
        <taxon>Viridiplantae</taxon>
        <taxon>Streptophyta</taxon>
        <taxon>Embryophyta</taxon>
        <taxon>Tracheophyta</taxon>
        <taxon>Spermatophyta</taxon>
        <taxon>Magnoliopsida</taxon>
        <taxon>eudicotyledons</taxon>
        <taxon>Gunneridae</taxon>
        <taxon>Pentapetalae</taxon>
        <taxon>asterids</taxon>
        <taxon>campanulids</taxon>
        <taxon>Asterales</taxon>
        <taxon>Asteraceae</taxon>
        <taxon>Carduoideae</taxon>
        <taxon>Cardueae</taxon>
        <taxon>Carduinae</taxon>
        <taxon>Cynara</taxon>
    </lineage>
</organism>
<dbReference type="STRING" id="59895.A0A103YD52"/>
<proteinExistence type="predicted"/>
<comment type="caution">
    <text evidence="2">The sequence shown here is derived from an EMBL/GenBank/DDBJ whole genome shotgun (WGS) entry which is preliminary data.</text>
</comment>